<organism evidence="10 11">
    <name type="scientific">Segatella bryantii</name>
    <name type="common">Prevotella bryantii</name>
    <dbReference type="NCBI Taxonomy" id="77095"/>
    <lineage>
        <taxon>Bacteria</taxon>
        <taxon>Pseudomonadati</taxon>
        <taxon>Bacteroidota</taxon>
        <taxon>Bacteroidia</taxon>
        <taxon>Bacteroidales</taxon>
        <taxon>Prevotellaceae</taxon>
        <taxon>Segatella</taxon>
    </lineage>
</organism>
<dbReference type="PANTHER" id="PTHR42933:SF3">
    <property type="entry name" value="TYPE I RESTRICTION ENZYME MJAVIII METHYLASE SUBUNIT"/>
    <property type="match status" value="1"/>
</dbReference>
<dbReference type="GO" id="GO:0003677">
    <property type="term" value="F:DNA binding"/>
    <property type="evidence" value="ECO:0007669"/>
    <property type="project" value="InterPro"/>
</dbReference>
<dbReference type="InterPro" id="IPR003356">
    <property type="entry name" value="DNA_methylase_A-5"/>
</dbReference>
<dbReference type="Proteomes" id="UP000887043">
    <property type="component" value="Unassembled WGS sequence"/>
</dbReference>
<comment type="catalytic activity">
    <reaction evidence="7">
        <text>a 2'-deoxyadenosine in DNA + S-adenosyl-L-methionine = an N(6)-methyl-2'-deoxyadenosine in DNA + S-adenosyl-L-homocysteine + H(+)</text>
        <dbReference type="Rhea" id="RHEA:15197"/>
        <dbReference type="Rhea" id="RHEA-COMP:12418"/>
        <dbReference type="Rhea" id="RHEA-COMP:12419"/>
        <dbReference type="ChEBI" id="CHEBI:15378"/>
        <dbReference type="ChEBI" id="CHEBI:57856"/>
        <dbReference type="ChEBI" id="CHEBI:59789"/>
        <dbReference type="ChEBI" id="CHEBI:90615"/>
        <dbReference type="ChEBI" id="CHEBI:90616"/>
        <dbReference type="EC" id="2.1.1.72"/>
    </reaction>
</comment>
<dbReference type="InterPro" id="IPR029063">
    <property type="entry name" value="SAM-dependent_MTases_sf"/>
</dbReference>
<evidence type="ECO:0000256" key="5">
    <source>
        <dbReference type="ARBA" id="ARBA00022691"/>
    </source>
</evidence>
<sequence length="516" mass="58153">MNNMKEEHKNTQYRRADETISLDELKSFLWSAATRLRGQIDAAGYKEYIFPLLFFKRISDVYDEQFDGFVAEGGEEYAGMQAAELAIRIPDGAHWRDVREVTENVGQRLVEAFIAIEQANPGEEADGRVIGGLDGIFGPKDGWTNKNKMPDHIITSLIEDFSRYNLGLSSCPADEMGQAYEYLVGKFADDAGNTAQEFYTNRTVVTLMAEILQPQPNESIYDPTCGSGGMLVKCLDFLRQKGLPWQGVKVFGQEINALTASIARMNLYLNGVEDFSIVREDTLAHPAFVDGSHLRKFDIVLANPPYSISEWNRSAFEHDKWGRNMWGTPPQGRADYAFIQHIVASMNNDHGRCAILLPHGILFRNEESEVRKGLVLSDKIEAVIGLGPNLFYNAPMEACILICNNRKAKELKNKVIFINAKYEVTRKNAESFLENSHIKKIAEAYKSVNDIADFKRLVDFEEIEKNRFDLSIQKYVYISEINKAEAVSAEDALASWERQHSLLVNSVDTLIGMLGS</sequence>
<evidence type="ECO:0000256" key="2">
    <source>
        <dbReference type="ARBA" id="ARBA00011900"/>
    </source>
</evidence>
<proteinExistence type="inferred from homology"/>
<dbReference type="EMBL" id="BPTR01000001">
    <property type="protein sequence ID" value="GJG28364.1"/>
    <property type="molecule type" value="Genomic_DNA"/>
</dbReference>
<dbReference type="Gene3D" id="3.40.50.150">
    <property type="entry name" value="Vaccinia Virus protein VP39"/>
    <property type="match status" value="1"/>
</dbReference>
<dbReference type="GO" id="GO:0009307">
    <property type="term" value="P:DNA restriction-modification system"/>
    <property type="evidence" value="ECO:0007669"/>
    <property type="project" value="UniProtKB-KW"/>
</dbReference>
<dbReference type="SUPFAM" id="SSF53335">
    <property type="entry name" value="S-adenosyl-L-methionine-dependent methyltransferases"/>
    <property type="match status" value="1"/>
</dbReference>
<feature type="domain" description="N6 adenine-specific DNA methyltransferase N-terminal" evidence="9">
    <location>
        <begin position="25"/>
        <end position="140"/>
    </location>
</feature>
<evidence type="ECO:0000256" key="7">
    <source>
        <dbReference type="ARBA" id="ARBA00047942"/>
    </source>
</evidence>
<evidence type="ECO:0000256" key="4">
    <source>
        <dbReference type="ARBA" id="ARBA00022679"/>
    </source>
</evidence>
<name>A0AA37HYK3_SEGBR</name>
<dbReference type="InterPro" id="IPR022749">
    <property type="entry name" value="D12N6_MeTrfase_N"/>
</dbReference>
<dbReference type="Pfam" id="PF02384">
    <property type="entry name" value="N6_Mtase"/>
    <property type="match status" value="1"/>
</dbReference>
<dbReference type="GO" id="GO:0008170">
    <property type="term" value="F:N-methyltransferase activity"/>
    <property type="evidence" value="ECO:0007669"/>
    <property type="project" value="InterPro"/>
</dbReference>
<dbReference type="InterPro" id="IPR038333">
    <property type="entry name" value="T1MK-like_N_sf"/>
</dbReference>
<dbReference type="GO" id="GO:0009007">
    <property type="term" value="F:site-specific DNA-methyltransferase (adenine-specific) activity"/>
    <property type="evidence" value="ECO:0007669"/>
    <property type="project" value="UniProtKB-EC"/>
</dbReference>
<evidence type="ECO:0000259" key="9">
    <source>
        <dbReference type="Pfam" id="PF12161"/>
    </source>
</evidence>
<evidence type="ECO:0000313" key="10">
    <source>
        <dbReference type="EMBL" id="GJG28364.1"/>
    </source>
</evidence>
<dbReference type="EC" id="2.1.1.72" evidence="2"/>
<evidence type="ECO:0000313" key="11">
    <source>
        <dbReference type="Proteomes" id="UP000887043"/>
    </source>
</evidence>
<reference evidence="10" key="1">
    <citation type="submission" date="2021-08" db="EMBL/GenBank/DDBJ databases">
        <title>Prevotella lacticifex sp. nov., isolated from rumen of cow.</title>
        <authorList>
            <person name="Shinkai T."/>
            <person name="Ikeyama N."/>
            <person name="Kumagai M."/>
            <person name="Ohmori H."/>
            <person name="Sakamoto M."/>
            <person name="Ohkuma M."/>
            <person name="Mitsumori M."/>
        </authorList>
    </citation>
    <scope>NUCLEOTIDE SEQUENCE</scope>
    <source>
        <strain evidence="10">DSM 11371</strain>
    </source>
</reference>
<evidence type="ECO:0000259" key="8">
    <source>
        <dbReference type="Pfam" id="PF02384"/>
    </source>
</evidence>
<dbReference type="AlphaFoldDB" id="A0AA37HYK3"/>
<keyword evidence="5" id="KW-0949">S-adenosyl-L-methionine</keyword>
<dbReference type="PRINTS" id="PR00507">
    <property type="entry name" value="N12N6MTFRASE"/>
</dbReference>
<dbReference type="Pfam" id="PF12161">
    <property type="entry name" value="HsdM_N"/>
    <property type="match status" value="1"/>
</dbReference>
<evidence type="ECO:0000256" key="6">
    <source>
        <dbReference type="ARBA" id="ARBA00022747"/>
    </source>
</evidence>
<accession>A0AA37HYK3</accession>
<protein>
    <recommendedName>
        <fullName evidence="2">site-specific DNA-methyltransferase (adenine-specific)</fullName>
        <ecNumber evidence="2">2.1.1.72</ecNumber>
    </recommendedName>
</protein>
<dbReference type="PROSITE" id="PS00092">
    <property type="entry name" value="N6_MTASE"/>
    <property type="match status" value="1"/>
</dbReference>
<comment type="similarity">
    <text evidence="1">Belongs to the N(4)/N(6)-methyltransferase family.</text>
</comment>
<keyword evidence="3 10" id="KW-0489">Methyltransferase</keyword>
<dbReference type="Gene3D" id="1.20.1260.30">
    <property type="match status" value="1"/>
</dbReference>
<evidence type="ECO:0000256" key="3">
    <source>
        <dbReference type="ARBA" id="ARBA00022603"/>
    </source>
</evidence>
<dbReference type="InterPro" id="IPR002052">
    <property type="entry name" value="DNA_methylase_N6_adenine_CS"/>
</dbReference>
<gene>
    <name evidence="10" type="ORF">PRRU23_20640</name>
</gene>
<keyword evidence="6" id="KW-0680">Restriction system</keyword>
<dbReference type="PANTHER" id="PTHR42933">
    <property type="entry name" value="SLR6095 PROTEIN"/>
    <property type="match status" value="1"/>
</dbReference>
<feature type="domain" description="DNA methylase adenine-specific" evidence="8">
    <location>
        <begin position="174"/>
        <end position="482"/>
    </location>
</feature>
<evidence type="ECO:0000256" key="1">
    <source>
        <dbReference type="ARBA" id="ARBA00006594"/>
    </source>
</evidence>
<keyword evidence="4" id="KW-0808">Transferase</keyword>
<comment type="caution">
    <text evidence="10">The sequence shown here is derived from an EMBL/GenBank/DDBJ whole genome shotgun (WGS) entry which is preliminary data.</text>
</comment>
<dbReference type="InterPro" id="IPR051537">
    <property type="entry name" value="DNA_Adenine_Mtase"/>
</dbReference>
<dbReference type="GO" id="GO:0032259">
    <property type="term" value="P:methylation"/>
    <property type="evidence" value="ECO:0007669"/>
    <property type="project" value="UniProtKB-KW"/>
</dbReference>